<name>A0A151THY7_CAJCA</name>
<gene>
    <name evidence="2" type="ORF">KK1_012893</name>
</gene>
<proteinExistence type="predicted"/>
<dbReference type="Gramene" id="C.cajan_12513.t">
    <property type="protein sequence ID" value="C.cajan_12513.t.cds1"/>
    <property type="gene ID" value="C.cajan_12513"/>
</dbReference>
<evidence type="ECO:0000313" key="2">
    <source>
        <dbReference type="EMBL" id="KYP66596.1"/>
    </source>
</evidence>
<organism evidence="2 3">
    <name type="scientific">Cajanus cajan</name>
    <name type="common">Pigeon pea</name>
    <name type="synonym">Cajanus indicus</name>
    <dbReference type="NCBI Taxonomy" id="3821"/>
    <lineage>
        <taxon>Eukaryota</taxon>
        <taxon>Viridiplantae</taxon>
        <taxon>Streptophyta</taxon>
        <taxon>Embryophyta</taxon>
        <taxon>Tracheophyta</taxon>
        <taxon>Spermatophyta</taxon>
        <taxon>Magnoliopsida</taxon>
        <taxon>eudicotyledons</taxon>
        <taxon>Gunneridae</taxon>
        <taxon>Pentapetalae</taxon>
        <taxon>rosids</taxon>
        <taxon>fabids</taxon>
        <taxon>Fabales</taxon>
        <taxon>Fabaceae</taxon>
        <taxon>Papilionoideae</taxon>
        <taxon>50 kb inversion clade</taxon>
        <taxon>NPAAA clade</taxon>
        <taxon>indigoferoid/millettioid clade</taxon>
        <taxon>Phaseoleae</taxon>
        <taxon>Cajanus</taxon>
    </lineage>
</organism>
<dbReference type="EMBL" id="CM003608">
    <property type="protein sequence ID" value="KYP66596.1"/>
    <property type="molecule type" value="Genomic_DNA"/>
</dbReference>
<protein>
    <submittedName>
        <fullName evidence="2">Retrovirus-related Pol polyprotein from transposon TNT 1-94</fullName>
    </submittedName>
</protein>
<dbReference type="OMA" id="AIMNIEI"/>
<accession>A0A151THY7</accession>
<dbReference type="AlphaFoldDB" id="A0A151THY7"/>
<reference evidence="2 3" key="1">
    <citation type="journal article" date="2012" name="Nat. Biotechnol.">
        <title>Draft genome sequence of pigeonpea (Cajanus cajan), an orphan legume crop of resource-poor farmers.</title>
        <authorList>
            <person name="Varshney R.K."/>
            <person name="Chen W."/>
            <person name="Li Y."/>
            <person name="Bharti A.K."/>
            <person name="Saxena R.K."/>
            <person name="Schlueter J.A."/>
            <person name="Donoghue M.T."/>
            <person name="Azam S."/>
            <person name="Fan G."/>
            <person name="Whaley A.M."/>
            <person name="Farmer A.D."/>
            <person name="Sheridan J."/>
            <person name="Iwata A."/>
            <person name="Tuteja R."/>
            <person name="Penmetsa R.V."/>
            <person name="Wu W."/>
            <person name="Upadhyaya H.D."/>
            <person name="Yang S.P."/>
            <person name="Shah T."/>
            <person name="Saxena K.B."/>
            <person name="Michael T."/>
            <person name="McCombie W.R."/>
            <person name="Yang B."/>
            <person name="Zhang G."/>
            <person name="Yang H."/>
            <person name="Wang J."/>
            <person name="Spillane C."/>
            <person name="Cook D.R."/>
            <person name="May G.D."/>
            <person name="Xu X."/>
            <person name="Jackson S.A."/>
        </authorList>
    </citation>
    <scope>NUCLEOTIDE SEQUENCE [LARGE SCALE GENOMIC DNA]</scope>
    <source>
        <strain evidence="3">cv. Asha</strain>
    </source>
</reference>
<sequence>MVTRGKVGIFKPKAMVAEMEPTTVREAFQSPQWVQAMHEELNALVKNQTWDLVPLPPHRKPVGSKWIFRLKHNPDGSISKYKARVVARGYTQQHGLDYQETFSPVVKHVTIRVILSIALSKGWSIRQVDINNAFLNGTLQEVVYMKPPEGFHTSNPNLVCRLKKALYGLKQAPRAWFGKLASTLVSFGFVSAKCDH</sequence>
<dbReference type="Pfam" id="PF07727">
    <property type="entry name" value="RVT_2"/>
    <property type="match status" value="1"/>
</dbReference>
<keyword evidence="3" id="KW-1185">Reference proteome</keyword>
<dbReference type="Proteomes" id="UP000075243">
    <property type="component" value="Chromosome 6"/>
</dbReference>
<dbReference type="SUPFAM" id="SSF56672">
    <property type="entry name" value="DNA/RNA polymerases"/>
    <property type="match status" value="1"/>
</dbReference>
<dbReference type="InterPro" id="IPR043502">
    <property type="entry name" value="DNA/RNA_pol_sf"/>
</dbReference>
<evidence type="ECO:0000313" key="3">
    <source>
        <dbReference type="Proteomes" id="UP000075243"/>
    </source>
</evidence>
<feature type="domain" description="Reverse transcriptase Ty1/copia-type" evidence="1">
    <location>
        <begin position="47"/>
        <end position="192"/>
    </location>
</feature>
<evidence type="ECO:0000259" key="1">
    <source>
        <dbReference type="Pfam" id="PF07727"/>
    </source>
</evidence>
<dbReference type="InterPro" id="IPR013103">
    <property type="entry name" value="RVT_2"/>
</dbReference>